<feature type="region of interest" description="Disordered" evidence="1">
    <location>
        <begin position="32"/>
        <end position="84"/>
    </location>
</feature>
<dbReference type="Pfam" id="PF25967">
    <property type="entry name" value="RND-MFP_C"/>
    <property type="match status" value="1"/>
</dbReference>
<dbReference type="OrthoDB" id="9791520at2"/>
<dbReference type="AlphaFoldDB" id="A0A4P6MW14"/>
<dbReference type="EMBL" id="CP036164">
    <property type="protein sequence ID" value="QBF45523.1"/>
    <property type="molecule type" value="Genomic_DNA"/>
</dbReference>
<evidence type="ECO:0000313" key="3">
    <source>
        <dbReference type="EMBL" id="QBF45523.1"/>
    </source>
</evidence>
<name>A0A4P6MW14_9MICO</name>
<keyword evidence="4" id="KW-1185">Reference proteome</keyword>
<dbReference type="InterPro" id="IPR058627">
    <property type="entry name" value="MdtA-like_C"/>
</dbReference>
<accession>A0A4P6MW14</accession>
<dbReference type="KEGG" id="jli:EXU32_04145"/>
<evidence type="ECO:0000259" key="2">
    <source>
        <dbReference type="Pfam" id="PF25967"/>
    </source>
</evidence>
<protein>
    <recommendedName>
        <fullName evidence="2">Multidrug resistance protein MdtA-like C-terminal permuted SH3 domain-containing protein</fullName>
    </recommendedName>
</protein>
<proteinExistence type="predicted"/>
<dbReference type="Gene3D" id="2.40.420.20">
    <property type="match status" value="1"/>
</dbReference>
<feature type="domain" description="Multidrug resistance protein MdtA-like C-terminal permuted SH3" evidence="2">
    <location>
        <begin position="192"/>
        <end position="247"/>
    </location>
</feature>
<evidence type="ECO:0000256" key="1">
    <source>
        <dbReference type="SAM" id="MobiDB-lite"/>
    </source>
</evidence>
<evidence type="ECO:0000313" key="4">
    <source>
        <dbReference type="Proteomes" id="UP000290408"/>
    </source>
</evidence>
<dbReference type="Proteomes" id="UP000290408">
    <property type="component" value="Chromosome"/>
</dbReference>
<sequence>MTVQKSTFVVSYRLSGLTIDSAAVGVDIPRGAHLTDAPRSGASTSLGDALGTLKPSDADASEPAGTVEASRRAMTSSRLRTLRSPASGRVHFTGRSAKVSTSGIDVAIPLKPLQELRYRGMEFTGSVTTETVLGQEEGTCQSVWIEDSPQPSAGEDGTGSSATLHCRLPADFETAPGLPAVVTLTSERLEKVITIPVLYISLDKGGQNYVVQLRRGGRPTEQKITVGATDGVRRTVIEGLEPGDVIVLPEPS</sequence>
<reference evidence="3 4" key="1">
    <citation type="submission" date="2019-02" db="EMBL/GenBank/DDBJ databases">
        <title>Genomic data mining of an Antarctic deep-sea actinobacterium, Janibacterlimosus P3-3-X1.</title>
        <authorList>
            <person name="Liao L."/>
            <person name="Chen B."/>
        </authorList>
    </citation>
    <scope>NUCLEOTIDE SEQUENCE [LARGE SCALE GENOMIC DNA]</scope>
    <source>
        <strain evidence="3 4">P3-3-X1</strain>
    </source>
</reference>
<gene>
    <name evidence="3" type="ORF">EXU32_04145</name>
</gene>
<organism evidence="3 4">
    <name type="scientific">Janibacter limosus</name>
    <dbReference type="NCBI Taxonomy" id="53458"/>
    <lineage>
        <taxon>Bacteria</taxon>
        <taxon>Bacillati</taxon>
        <taxon>Actinomycetota</taxon>
        <taxon>Actinomycetes</taxon>
        <taxon>Micrococcales</taxon>
        <taxon>Intrasporangiaceae</taxon>
        <taxon>Janibacter</taxon>
    </lineage>
</organism>
<dbReference type="RefSeq" id="WP_130628761.1">
    <property type="nucleotide sequence ID" value="NZ_CP036164.1"/>
</dbReference>